<dbReference type="SMART" id="SM00304">
    <property type="entry name" value="HAMP"/>
    <property type="match status" value="1"/>
</dbReference>
<dbReference type="InterPro" id="IPR035965">
    <property type="entry name" value="PAS-like_dom_sf"/>
</dbReference>
<dbReference type="CDD" id="cd00082">
    <property type="entry name" value="HisKA"/>
    <property type="match status" value="1"/>
</dbReference>
<dbReference type="PROSITE" id="PS50109">
    <property type="entry name" value="HIS_KIN"/>
    <property type="match status" value="1"/>
</dbReference>
<protein>
    <recommendedName>
        <fullName evidence="3">histidine kinase</fullName>
        <ecNumber evidence="3">2.7.13.3</ecNumber>
    </recommendedName>
</protein>
<dbReference type="InterPro" id="IPR052162">
    <property type="entry name" value="Sensor_kinase/Photoreceptor"/>
</dbReference>
<keyword evidence="4" id="KW-1003">Cell membrane</keyword>
<proteinExistence type="predicted"/>
<dbReference type="CDD" id="cd18773">
    <property type="entry name" value="PDC1_HK_sensor"/>
    <property type="match status" value="1"/>
</dbReference>
<dbReference type="InterPro" id="IPR013656">
    <property type="entry name" value="PAS_4"/>
</dbReference>
<dbReference type="CDD" id="cd00130">
    <property type="entry name" value="PAS"/>
    <property type="match status" value="2"/>
</dbReference>
<dbReference type="SUPFAM" id="SSF158472">
    <property type="entry name" value="HAMP domain-like"/>
    <property type="match status" value="1"/>
</dbReference>
<dbReference type="EC" id="2.7.13.3" evidence="3"/>
<evidence type="ECO:0000259" key="15">
    <source>
        <dbReference type="PROSITE" id="PS50885"/>
    </source>
</evidence>
<dbReference type="PRINTS" id="PR00344">
    <property type="entry name" value="BCTRLSENSOR"/>
</dbReference>
<dbReference type="GO" id="GO:0000155">
    <property type="term" value="F:phosphorelay sensor kinase activity"/>
    <property type="evidence" value="ECO:0007669"/>
    <property type="project" value="InterPro"/>
</dbReference>
<dbReference type="Pfam" id="PF00512">
    <property type="entry name" value="HisKA"/>
    <property type="match status" value="1"/>
</dbReference>
<evidence type="ECO:0000256" key="11">
    <source>
        <dbReference type="SAM" id="Coils"/>
    </source>
</evidence>
<reference evidence="17" key="1">
    <citation type="submission" date="2016-11" db="EMBL/GenBank/DDBJ databases">
        <authorList>
            <person name="Varghese N."/>
            <person name="Submissions S."/>
        </authorList>
    </citation>
    <scope>NUCLEOTIDE SEQUENCE [LARGE SCALE GENOMIC DNA]</scope>
    <source>
        <strain evidence="17">DSM 16219</strain>
    </source>
</reference>
<dbReference type="PANTHER" id="PTHR43304:SF1">
    <property type="entry name" value="PAC DOMAIN-CONTAINING PROTEIN"/>
    <property type="match status" value="1"/>
</dbReference>
<dbReference type="Pfam" id="PF00672">
    <property type="entry name" value="HAMP"/>
    <property type="match status" value="1"/>
</dbReference>
<evidence type="ECO:0000313" key="17">
    <source>
        <dbReference type="Proteomes" id="UP000183994"/>
    </source>
</evidence>
<dbReference type="Pfam" id="PF02743">
    <property type="entry name" value="dCache_1"/>
    <property type="match status" value="1"/>
</dbReference>
<dbReference type="InterPro" id="IPR000014">
    <property type="entry name" value="PAS"/>
</dbReference>
<dbReference type="InterPro" id="IPR003594">
    <property type="entry name" value="HATPase_dom"/>
</dbReference>
<evidence type="ECO:0000256" key="10">
    <source>
        <dbReference type="ARBA" id="ARBA00023136"/>
    </source>
</evidence>
<dbReference type="Proteomes" id="UP000183994">
    <property type="component" value="Unassembled WGS sequence"/>
</dbReference>
<evidence type="ECO:0000256" key="3">
    <source>
        <dbReference type="ARBA" id="ARBA00012438"/>
    </source>
</evidence>
<keyword evidence="11" id="KW-0175">Coiled coil</keyword>
<dbReference type="RefSeq" id="WP_244549333.1">
    <property type="nucleotide sequence ID" value="NZ_FQZU01000020.1"/>
</dbReference>
<dbReference type="Gene3D" id="3.30.450.20">
    <property type="entry name" value="PAS domain"/>
    <property type="match status" value="4"/>
</dbReference>
<evidence type="ECO:0000256" key="2">
    <source>
        <dbReference type="ARBA" id="ARBA00004651"/>
    </source>
</evidence>
<dbReference type="Gene3D" id="1.10.287.130">
    <property type="match status" value="1"/>
</dbReference>
<dbReference type="InterPro" id="IPR004358">
    <property type="entry name" value="Sig_transdc_His_kin-like_C"/>
</dbReference>
<evidence type="ECO:0000256" key="4">
    <source>
        <dbReference type="ARBA" id="ARBA00022475"/>
    </source>
</evidence>
<dbReference type="SUPFAM" id="SSF47384">
    <property type="entry name" value="Homodimeric domain of signal transducing histidine kinase"/>
    <property type="match status" value="1"/>
</dbReference>
<dbReference type="Pfam" id="PF13188">
    <property type="entry name" value="PAS_8"/>
    <property type="match status" value="1"/>
</dbReference>
<dbReference type="Pfam" id="PF00989">
    <property type="entry name" value="PAS"/>
    <property type="match status" value="1"/>
</dbReference>
<dbReference type="InterPro" id="IPR036097">
    <property type="entry name" value="HisK_dim/P_sf"/>
</dbReference>
<feature type="domain" description="HAMP" evidence="15">
    <location>
        <begin position="326"/>
        <end position="375"/>
    </location>
</feature>
<feature type="transmembrane region" description="Helical" evidence="12">
    <location>
        <begin position="22"/>
        <end position="44"/>
    </location>
</feature>
<dbReference type="GO" id="GO:0005886">
    <property type="term" value="C:plasma membrane"/>
    <property type="evidence" value="ECO:0007669"/>
    <property type="project" value="UniProtKB-SubCell"/>
</dbReference>
<dbReference type="EMBL" id="FQZU01000020">
    <property type="protein sequence ID" value="SHK21989.1"/>
    <property type="molecule type" value="Genomic_DNA"/>
</dbReference>
<keyword evidence="5" id="KW-0597">Phosphoprotein</keyword>
<keyword evidence="9 12" id="KW-1133">Transmembrane helix</keyword>
<comment type="catalytic activity">
    <reaction evidence="1">
        <text>ATP + protein L-histidine = ADP + protein N-phospho-L-histidine.</text>
        <dbReference type="EC" id="2.7.13.3"/>
    </reaction>
</comment>
<dbReference type="SUPFAM" id="SSF55874">
    <property type="entry name" value="ATPase domain of HSP90 chaperone/DNA topoisomerase II/histidine kinase"/>
    <property type="match status" value="1"/>
</dbReference>
<keyword evidence="7 12" id="KW-0812">Transmembrane</keyword>
<keyword evidence="8" id="KW-0418">Kinase</keyword>
<dbReference type="InterPro" id="IPR003660">
    <property type="entry name" value="HAMP_dom"/>
</dbReference>
<dbReference type="Pfam" id="PF02518">
    <property type="entry name" value="HATPase_c"/>
    <property type="match status" value="1"/>
</dbReference>
<dbReference type="GO" id="GO:0006355">
    <property type="term" value="P:regulation of DNA-templated transcription"/>
    <property type="evidence" value="ECO:0007669"/>
    <property type="project" value="InterPro"/>
</dbReference>
<dbReference type="PANTHER" id="PTHR43304">
    <property type="entry name" value="PHYTOCHROME-LIKE PROTEIN CPH1"/>
    <property type="match status" value="1"/>
</dbReference>
<feature type="domain" description="PAS" evidence="14">
    <location>
        <begin position="394"/>
        <end position="465"/>
    </location>
</feature>
<dbReference type="Gene3D" id="6.10.340.10">
    <property type="match status" value="1"/>
</dbReference>
<dbReference type="PROSITE" id="PS50885">
    <property type="entry name" value="HAMP"/>
    <property type="match status" value="1"/>
</dbReference>
<dbReference type="Pfam" id="PF08448">
    <property type="entry name" value="PAS_4"/>
    <property type="match status" value="1"/>
</dbReference>
<evidence type="ECO:0000259" key="13">
    <source>
        <dbReference type="PROSITE" id="PS50109"/>
    </source>
</evidence>
<dbReference type="STRING" id="1121393.SAMN02745216_03093"/>
<dbReference type="AlphaFoldDB" id="A0A1M6QNX2"/>
<name>A0A1M6QNX2_9BACT</name>
<dbReference type="CDD" id="cd12912">
    <property type="entry name" value="PDC2_MCP_like"/>
    <property type="match status" value="1"/>
</dbReference>
<feature type="transmembrane region" description="Helical" evidence="12">
    <location>
        <begin position="301"/>
        <end position="322"/>
    </location>
</feature>
<dbReference type="PROSITE" id="PS50112">
    <property type="entry name" value="PAS"/>
    <property type="match status" value="2"/>
</dbReference>
<dbReference type="InterPro" id="IPR036890">
    <property type="entry name" value="HATPase_C_sf"/>
</dbReference>
<dbReference type="SUPFAM" id="SSF55785">
    <property type="entry name" value="PYP-like sensor domain (PAS domain)"/>
    <property type="match status" value="3"/>
</dbReference>
<feature type="domain" description="PAS" evidence="14">
    <location>
        <begin position="643"/>
        <end position="688"/>
    </location>
</feature>
<comment type="subcellular location">
    <subcellularLocation>
        <location evidence="2">Cell membrane</location>
        <topology evidence="2">Multi-pass membrane protein</topology>
    </subcellularLocation>
</comment>
<sequence>MTFQSQTTSRTIPWHKRLGTKLGWALSLAMAITMVAMGAGLVYIAQDNQKRLIRELQMRNAKEVARLISEHVEDAVSNLFFYADLVSLREIDRQQQKRALEYILINRPGAFNELTLLDSEGLEIVKVSKTYTYLHDELGDLSRTEMFGAVKTGDAYIGSFHESKGSGRLSIPIAIPLKSINGKVKNILLGDLNAARLWQEISQVEIGGTGYAYIVNSKGRLVAHQNPARILEQHGRDLSSFPPVANYLGLLQYTQGPEPVYHGLDGERVVGEYTSIPGTKWAVVVELPAKEAFAPLRLMEYYLAGLILVGVLANIVLIFLAMKRPIRAINKLSANANAISNGDLDSVVAIEGDDEISVLANAFNSMTSQLRALIRNLQQQIEQQRKTERALRSSEERFRDLADSLPQIVFEADLDGTLTFINKNVSQVLGYAQEEANSGVQALNFLAPEDRERAAANIQRVLSGEYIGGQEYAAIKKNGDRAPIMIHSSRVIKNGAPAGFRGIIIDLTEQKANERKLANALAFNEKIVYESPVGILLYDPGGQCITANQAAADLVGASLEQVLSLNYHKIASWKETGLYQVALKVVKDRIPMRHTMIGVSTFGKKFIMDAQLVPFVMEEKPHLLLMLSDMREQEKAQEEVRRLRNLLANIVNSMPSVLVGVDLEGKVTQWNMEAERVTGISAEQAQNRLLMDVFPQLAREMGKVRQAIAQRAPKTEARIPTGQVEGEVRYSDVTVFPLVANGIQGAVIRVDDVTDRVRIEEMMIQSEKMLSVGGLAAGMAHEINNPLAGIIQNAQVLKNRTIELTPKNQQAAEECGVTMDVIRSYMEKRNLVRMIDSIHSSGVRAGQIVANMLSFSRKSEADGAVQPINEILEKTVELASSDYDLKKKFDFKRIKIVREYDSSNPEAWCQASKIQQVVLNLLRNAAYAMAEDPSNAAPAITLRTAQQSRMVRIEVEDNGPGMNEKTRKRVFEPFFTTKNVGAGTGLGLSVSYFIITEDHGGAMSVDSKPGQGARFIIRLPLKPPSAHALSSSGVN</sequence>
<gene>
    <name evidence="16" type="ORF">SAMN02745216_03093</name>
</gene>
<dbReference type="CDD" id="cd06225">
    <property type="entry name" value="HAMP"/>
    <property type="match status" value="1"/>
</dbReference>
<accession>A0A1M6QNX2</accession>
<organism evidence="16 17">
    <name type="scientific">Desulfatibacillum alkenivorans DSM 16219</name>
    <dbReference type="NCBI Taxonomy" id="1121393"/>
    <lineage>
        <taxon>Bacteria</taxon>
        <taxon>Pseudomonadati</taxon>
        <taxon>Thermodesulfobacteriota</taxon>
        <taxon>Desulfobacteria</taxon>
        <taxon>Desulfobacterales</taxon>
        <taxon>Desulfatibacillaceae</taxon>
        <taxon>Desulfatibacillum</taxon>
    </lineage>
</organism>
<dbReference type="InterPro" id="IPR005467">
    <property type="entry name" value="His_kinase_dom"/>
</dbReference>
<evidence type="ECO:0000256" key="12">
    <source>
        <dbReference type="SAM" id="Phobius"/>
    </source>
</evidence>
<dbReference type="SMART" id="SM00091">
    <property type="entry name" value="PAS"/>
    <property type="match status" value="3"/>
</dbReference>
<keyword evidence="17" id="KW-1185">Reference proteome</keyword>
<evidence type="ECO:0000259" key="14">
    <source>
        <dbReference type="PROSITE" id="PS50112"/>
    </source>
</evidence>
<evidence type="ECO:0000256" key="7">
    <source>
        <dbReference type="ARBA" id="ARBA00022692"/>
    </source>
</evidence>
<feature type="coiled-coil region" evidence="11">
    <location>
        <begin position="367"/>
        <end position="397"/>
    </location>
</feature>
<keyword evidence="6" id="KW-0808">Transferase</keyword>
<dbReference type="SMART" id="SM00387">
    <property type="entry name" value="HATPase_c"/>
    <property type="match status" value="1"/>
</dbReference>
<evidence type="ECO:0000256" key="5">
    <source>
        <dbReference type="ARBA" id="ARBA00022553"/>
    </source>
</evidence>
<keyword evidence="10 12" id="KW-0472">Membrane</keyword>
<evidence type="ECO:0000256" key="1">
    <source>
        <dbReference type="ARBA" id="ARBA00000085"/>
    </source>
</evidence>
<dbReference type="NCBIfam" id="TIGR00229">
    <property type="entry name" value="sensory_box"/>
    <property type="match status" value="2"/>
</dbReference>
<dbReference type="InterPro" id="IPR013767">
    <property type="entry name" value="PAS_fold"/>
</dbReference>
<dbReference type="SMART" id="SM00388">
    <property type="entry name" value="HisKA"/>
    <property type="match status" value="1"/>
</dbReference>
<feature type="domain" description="Histidine kinase" evidence="13">
    <location>
        <begin position="778"/>
        <end position="1023"/>
    </location>
</feature>
<evidence type="ECO:0000256" key="6">
    <source>
        <dbReference type="ARBA" id="ARBA00022679"/>
    </source>
</evidence>
<evidence type="ECO:0000313" key="16">
    <source>
        <dbReference type="EMBL" id="SHK21989.1"/>
    </source>
</evidence>
<dbReference type="InterPro" id="IPR033479">
    <property type="entry name" value="dCache_1"/>
</dbReference>
<evidence type="ECO:0000256" key="9">
    <source>
        <dbReference type="ARBA" id="ARBA00022989"/>
    </source>
</evidence>
<evidence type="ECO:0000256" key="8">
    <source>
        <dbReference type="ARBA" id="ARBA00022777"/>
    </source>
</evidence>
<dbReference type="Gene3D" id="3.30.565.10">
    <property type="entry name" value="Histidine kinase-like ATPase, C-terminal domain"/>
    <property type="match status" value="1"/>
</dbReference>
<dbReference type="InterPro" id="IPR003661">
    <property type="entry name" value="HisK_dim/P_dom"/>
</dbReference>